<keyword evidence="3" id="KW-0611">Plant defense</keyword>
<dbReference type="AlphaFoldDB" id="A0A9D3UWB7"/>
<dbReference type="OrthoDB" id="959306at2759"/>
<dbReference type="InterPro" id="IPR057135">
    <property type="entry name" value="At4g27190-like_LRR"/>
</dbReference>
<dbReference type="Gene3D" id="1.10.8.430">
    <property type="entry name" value="Helical domain of apoptotic protease-activating factors"/>
    <property type="match status" value="1"/>
</dbReference>
<dbReference type="PANTHER" id="PTHR33463:SF117">
    <property type="entry name" value="CC-NBS-LRR RESISTANCE PROTEIN"/>
    <property type="match status" value="1"/>
</dbReference>
<keyword evidence="6" id="KW-1185">Reference proteome</keyword>
<dbReference type="Gene3D" id="1.10.10.10">
    <property type="entry name" value="Winged helix-like DNA-binding domain superfamily/Winged helix DNA-binding domain"/>
    <property type="match status" value="1"/>
</dbReference>
<proteinExistence type="predicted"/>
<dbReference type="Proteomes" id="UP000828251">
    <property type="component" value="Unassembled WGS sequence"/>
</dbReference>
<dbReference type="EMBL" id="JAIQCV010000009">
    <property type="protein sequence ID" value="KAH1063254.1"/>
    <property type="molecule type" value="Genomic_DNA"/>
</dbReference>
<dbReference type="GO" id="GO:0005524">
    <property type="term" value="F:ATP binding"/>
    <property type="evidence" value="ECO:0007669"/>
    <property type="project" value="UniProtKB-KW"/>
</dbReference>
<dbReference type="GO" id="GO:0043531">
    <property type="term" value="F:ADP binding"/>
    <property type="evidence" value="ECO:0007669"/>
    <property type="project" value="InterPro"/>
</dbReference>
<dbReference type="SUPFAM" id="SSF52058">
    <property type="entry name" value="L domain-like"/>
    <property type="match status" value="1"/>
</dbReference>
<keyword evidence="2" id="KW-0547">Nucleotide-binding</keyword>
<protein>
    <recommendedName>
        <fullName evidence="4">Disease resistance protein At4g27190-like leucine-rich repeats domain-containing protein</fullName>
    </recommendedName>
</protein>
<feature type="domain" description="Disease resistance protein At4g27190-like leucine-rich repeats" evidence="4">
    <location>
        <begin position="520"/>
        <end position="634"/>
    </location>
</feature>
<name>A0A9D3UWB7_9ROSI</name>
<evidence type="ECO:0000313" key="5">
    <source>
        <dbReference type="EMBL" id="KAH1063254.1"/>
    </source>
</evidence>
<dbReference type="PANTHER" id="PTHR33463">
    <property type="entry name" value="NB-ARC DOMAIN-CONTAINING PROTEIN-RELATED"/>
    <property type="match status" value="1"/>
</dbReference>
<feature type="domain" description="Disease resistance protein At4g27190-like leucine-rich repeats" evidence="4">
    <location>
        <begin position="658"/>
        <end position="790"/>
    </location>
</feature>
<organism evidence="5 6">
    <name type="scientific">Gossypium stocksii</name>
    <dbReference type="NCBI Taxonomy" id="47602"/>
    <lineage>
        <taxon>Eukaryota</taxon>
        <taxon>Viridiplantae</taxon>
        <taxon>Streptophyta</taxon>
        <taxon>Embryophyta</taxon>
        <taxon>Tracheophyta</taxon>
        <taxon>Spermatophyta</taxon>
        <taxon>Magnoliopsida</taxon>
        <taxon>eudicotyledons</taxon>
        <taxon>Gunneridae</taxon>
        <taxon>Pentapetalae</taxon>
        <taxon>rosids</taxon>
        <taxon>malvids</taxon>
        <taxon>Malvales</taxon>
        <taxon>Malvaceae</taxon>
        <taxon>Malvoideae</taxon>
        <taxon>Gossypium</taxon>
    </lineage>
</organism>
<keyword evidence="1" id="KW-0433">Leucine-rich repeat</keyword>
<dbReference type="GO" id="GO:0006952">
    <property type="term" value="P:defense response"/>
    <property type="evidence" value="ECO:0007669"/>
    <property type="project" value="UniProtKB-KW"/>
</dbReference>
<accession>A0A9D3UWB7</accession>
<dbReference type="InterPro" id="IPR050905">
    <property type="entry name" value="Plant_NBS-LRR"/>
</dbReference>
<dbReference type="InterPro" id="IPR042197">
    <property type="entry name" value="Apaf_helical"/>
</dbReference>
<reference evidence="5 6" key="1">
    <citation type="journal article" date="2021" name="Plant Biotechnol. J.">
        <title>Multi-omics assisted identification of the key and species-specific regulatory components of drought-tolerant mechanisms in Gossypium stocksii.</title>
        <authorList>
            <person name="Yu D."/>
            <person name="Ke L."/>
            <person name="Zhang D."/>
            <person name="Wu Y."/>
            <person name="Sun Y."/>
            <person name="Mei J."/>
            <person name="Sun J."/>
            <person name="Sun Y."/>
        </authorList>
    </citation>
    <scope>NUCLEOTIDE SEQUENCE [LARGE SCALE GENOMIC DNA]</scope>
    <source>
        <strain evidence="6">cv. E1</strain>
        <tissue evidence="5">Leaf</tissue>
    </source>
</reference>
<evidence type="ECO:0000256" key="3">
    <source>
        <dbReference type="ARBA" id="ARBA00022821"/>
    </source>
</evidence>
<evidence type="ECO:0000313" key="6">
    <source>
        <dbReference type="Proteomes" id="UP000828251"/>
    </source>
</evidence>
<dbReference type="Pfam" id="PF23247">
    <property type="entry name" value="LRR_RPS2"/>
    <property type="match status" value="4"/>
</dbReference>
<feature type="domain" description="Disease resistance protein At4g27190-like leucine-rich repeats" evidence="4">
    <location>
        <begin position="794"/>
        <end position="922"/>
    </location>
</feature>
<dbReference type="InterPro" id="IPR027417">
    <property type="entry name" value="P-loop_NTPase"/>
</dbReference>
<sequence>MNCQKEIQLGILSEDEAWVLFRDKAGLDDDCSSLNDVAKEVAGECKGLPLAIVTVAKALKGESLDGWKAANQRFKDSRHLDNEEVLGGVLKPLKLSYDFLKKGNNQMTGNDIQMCFLLCSLFPEDDEILIELLIMCGTGVGLFPYANSIEDKRNEIGIALKKLQKSGLLLETDDAILIRMHDVVRDFAHWLTSTGENRFMVKDKLKEWPDMIESFECYTAMALWNCSGNIKKFPDKVEFSKLKTLFLGGEWKWKWKQDDFLVVSSTFFEEMKALQVLYLKRFSLKGFHSLPNLKTLWLTSLQELHVTSNNNINLLELNSLSRLTALSLKLSTNQFSQEYFVFPKLQRYNIDVGGYIFSFDEALPIRRLRIKNFSSSLSAFKNLFCNVGKLKLKNVSGLKNIVPRIGKNVLNELTSLELYSCDDMEFLIDITIDQGSTVVFSNLVKLNIEDMVSLKGLCYGLSPSHRAIASFTRLKVVTIEFCHKLKTVFSPCLAQSMLCIEELYIKRCDGLEQNNCRPCYFLKFRILDIQLCESLKYVWADTSAQGLQSLESVKISRCHQLMQIFKKEQNENGEDAMVLQVLLYLKVLTSFMQNHCWPELRTLRIVDCQILKYVFTNTLSQGFPSLESVYLKNCPQLKVFSPTEERDVIGDHILLNVPCLRNLSVSNCPQFSCFIVKAQFMKVLVLSNVGNSRQLLNVDLPVLNKDCIVVGNHEEVFQVQGGCSFSRIKKMYLRNLFEVRIIWKDFAQVVILENLTTLKLSGCKKLRYIFSPTTARSLSHLVDLFIEGCEEIEQLILANDQVSSSSSNGDSSLQPLSFPNLRKITVTKCENLKSLFSFGSIPILPKLKSLIVKRNSKLEQVFKLEDEVQLAAEEDIEIGRLKWLTLEELPSLIHLYPKGCHFVWPTLIELTIRNCPKLSTGFFIDSLKLVHCKTKV</sequence>
<dbReference type="SUPFAM" id="SSF52047">
    <property type="entry name" value="RNI-like"/>
    <property type="match status" value="1"/>
</dbReference>
<dbReference type="Gene3D" id="3.80.10.10">
    <property type="entry name" value="Ribonuclease Inhibitor"/>
    <property type="match status" value="4"/>
</dbReference>
<evidence type="ECO:0000259" key="4">
    <source>
        <dbReference type="Pfam" id="PF23247"/>
    </source>
</evidence>
<dbReference type="SUPFAM" id="SSF52540">
    <property type="entry name" value="P-loop containing nucleoside triphosphate hydrolases"/>
    <property type="match status" value="1"/>
</dbReference>
<dbReference type="InterPro" id="IPR036388">
    <property type="entry name" value="WH-like_DNA-bd_sf"/>
</dbReference>
<evidence type="ECO:0000256" key="1">
    <source>
        <dbReference type="ARBA" id="ARBA00022614"/>
    </source>
</evidence>
<gene>
    <name evidence="5" type="ORF">J1N35_028241</name>
</gene>
<comment type="caution">
    <text evidence="5">The sequence shown here is derived from an EMBL/GenBank/DDBJ whole genome shotgun (WGS) entry which is preliminary data.</text>
</comment>
<evidence type="ECO:0000256" key="2">
    <source>
        <dbReference type="ARBA" id="ARBA00022741"/>
    </source>
</evidence>
<dbReference type="InterPro" id="IPR032675">
    <property type="entry name" value="LRR_dom_sf"/>
</dbReference>
<feature type="domain" description="Disease resistance protein At4g27190-like leucine-rich repeats" evidence="4">
    <location>
        <begin position="374"/>
        <end position="509"/>
    </location>
</feature>